<evidence type="ECO:0000256" key="3">
    <source>
        <dbReference type="ARBA" id="ARBA00023242"/>
    </source>
</evidence>
<accession>A0A061IME3</accession>
<feature type="non-terminal residue" evidence="4">
    <location>
        <position position="63"/>
    </location>
</feature>
<evidence type="ECO:0000313" key="4">
    <source>
        <dbReference type="EMBL" id="ERE90408.1"/>
    </source>
</evidence>
<dbReference type="PANTHER" id="PTHR16088:SF3">
    <property type="entry name" value="GON-4-LIKE PROTEIN"/>
    <property type="match status" value="1"/>
</dbReference>
<gene>
    <name evidence="4" type="ORF">H671_1g1679</name>
</gene>
<evidence type="ECO:0000256" key="2">
    <source>
        <dbReference type="ARBA" id="ARBA00023163"/>
    </source>
</evidence>
<keyword evidence="1" id="KW-0805">Transcription regulation</keyword>
<keyword evidence="2" id="KW-0804">Transcription</keyword>
<dbReference type="EMBL" id="KE664038">
    <property type="protein sequence ID" value="ERE90408.1"/>
    <property type="molecule type" value="Genomic_DNA"/>
</dbReference>
<organism evidence="4 5">
    <name type="scientific">Cricetulus griseus</name>
    <name type="common">Chinese hamster</name>
    <name type="synonym">Cricetulus barabensis griseus</name>
    <dbReference type="NCBI Taxonomy" id="10029"/>
    <lineage>
        <taxon>Eukaryota</taxon>
        <taxon>Metazoa</taxon>
        <taxon>Chordata</taxon>
        <taxon>Craniata</taxon>
        <taxon>Vertebrata</taxon>
        <taxon>Euteleostomi</taxon>
        <taxon>Mammalia</taxon>
        <taxon>Eutheria</taxon>
        <taxon>Euarchontoglires</taxon>
        <taxon>Glires</taxon>
        <taxon>Rodentia</taxon>
        <taxon>Myomorpha</taxon>
        <taxon>Muroidea</taxon>
        <taxon>Cricetidae</taxon>
        <taxon>Cricetinae</taxon>
        <taxon>Cricetulus</taxon>
    </lineage>
</organism>
<evidence type="ECO:0000256" key="1">
    <source>
        <dbReference type="ARBA" id="ARBA00023015"/>
    </source>
</evidence>
<dbReference type="GO" id="GO:0006355">
    <property type="term" value="P:regulation of DNA-templated transcription"/>
    <property type="evidence" value="ECO:0007669"/>
    <property type="project" value="TreeGrafter"/>
</dbReference>
<proteinExistence type="predicted"/>
<protein>
    <submittedName>
        <fullName evidence="4">GON-4-like protein</fullName>
    </submittedName>
</protein>
<keyword evidence="3" id="KW-0539">Nucleus</keyword>
<dbReference type="PANTHER" id="PTHR16088">
    <property type="entry name" value="YY1 ASSOCIATED PROTEIN-RELATED"/>
    <property type="match status" value="1"/>
</dbReference>
<dbReference type="Proteomes" id="UP000030759">
    <property type="component" value="Unassembled WGS sequence"/>
</dbReference>
<evidence type="ECO:0000313" key="5">
    <source>
        <dbReference type="Proteomes" id="UP000030759"/>
    </source>
</evidence>
<dbReference type="AlphaFoldDB" id="A0A061IME3"/>
<reference evidence="5" key="1">
    <citation type="journal article" date="2013" name="Nat. Biotechnol.">
        <title>Chinese hamster genome sequenced from sorted chromosomes.</title>
        <authorList>
            <person name="Brinkrolf K."/>
            <person name="Rupp O."/>
            <person name="Laux H."/>
            <person name="Kollin F."/>
            <person name="Ernst W."/>
            <person name="Linke B."/>
            <person name="Kofler R."/>
            <person name="Romand S."/>
            <person name="Hesse F."/>
            <person name="Budach W.E."/>
            <person name="Galosy S."/>
            <person name="Muller D."/>
            <person name="Noll T."/>
            <person name="Wienberg J."/>
            <person name="Jostock T."/>
            <person name="Leonard M."/>
            <person name="Grillari J."/>
            <person name="Tauch A."/>
            <person name="Goesmann A."/>
            <person name="Helk B."/>
            <person name="Mott J.E."/>
            <person name="Puhler A."/>
            <person name="Borth N."/>
        </authorList>
    </citation>
    <scope>NUCLEOTIDE SEQUENCE [LARGE SCALE GENOMIC DNA]</scope>
    <source>
        <strain evidence="5">17A/GY</strain>
    </source>
</reference>
<sequence length="63" mass="7163">MEDSLIAFRTRSKMPLKDVPLGQLEAELQAPDITPDMYDPNTADDEDWKVWLGGLLNDDVENE</sequence>
<dbReference type="GO" id="GO:0003712">
    <property type="term" value="F:transcription coregulator activity"/>
    <property type="evidence" value="ECO:0007669"/>
    <property type="project" value="TreeGrafter"/>
</dbReference>
<name>A0A061IME3_CRIGR</name>
<dbReference type="GO" id="GO:0005634">
    <property type="term" value="C:nucleus"/>
    <property type="evidence" value="ECO:0007669"/>
    <property type="project" value="TreeGrafter"/>
</dbReference>
<dbReference type="InterPro" id="IPR052435">
    <property type="entry name" value="YY1-Transcr_Regul"/>
</dbReference>